<evidence type="ECO:0008006" key="3">
    <source>
        <dbReference type="Google" id="ProtNLM"/>
    </source>
</evidence>
<evidence type="ECO:0000313" key="2">
    <source>
        <dbReference type="Proteomes" id="UP001212821"/>
    </source>
</evidence>
<proteinExistence type="predicted"/>
<dbReference type="Proteomes" id="UP001212821">
    <property type="component" value="Chromosome"/>
</dbReference>
<evidence type="ECO:0000313" key="1">
    <source>
        <dbReference type="EMBL" id="WBP90624.1"/>
    </source>
</evidence>
<keyword evidence="2" id="KW-1185">Reference proteome</keyword>
<dbReference type="SUPFAM" id="SSF82171">
    <property type="entry name" value="DPP6 N-terminal domain-like"/>
    <property type="match status" value="1"/>
</dbReference>
<accession>A0ABY7QEF3</accession>
<protein>
    <recommendedName>
        <fullName evidence="3">Aromatic ring-opening dioxygenase LigA</fullName>
    </recommendedName>
</protein>
<organism evidence="1 2">
    <name type="scientific">Kitasatospora cathayae</name>
    <dbReference type="NCBI Taxonomy" id="3004092"/>
    <lineage>
        <taxon>Bacteria</taxon>
        <taxon>Bacillati</taxon>
        <taxon>Actinomycetota</taxon>
        <taxon>Actinomycetes</taxon>
        <taxon>Kitasatosporales</taxon>
        <taxon>Streptomycetaceae</taxon>
        <taxon>Kitasatospora</taxon>
    </lineage>
</organism>
<gene>
    <name evidence="1" type="ORF">O1G21_35335</name>
</gene>
<dbReference type="EMBL" id="CP115450">
    <property type="protein sequence ID" value="WBP90624.1"/>
    <property type="molecule type" value="Genomic_DNA"/>
</dbReference>
<name>A0ABY7QEF3_9ACTN</name>
<reference evidence="2" key="1">
    <citation type="submission" date="2022-12" db="EMBL/GenBank/DDBJ databases">
        <authorList>
            <person name="Mo P."/>
        </authorList>
    </citation>
    <scope>NUCLEOTIDE SEQUENCE [LARGE SCALE GENOMIC DNA]</scope>
    <source>
        <strain evidence="2">HUAS 3-15</strain>
    </source>
</reference>
<sequence>MPTLPLTVPRSLADAHGLDPAGDGWVLLPKHAVATPAGDTYTLSTVWRYWRGSGDPTSAAHCNLNYQVITRHDPDGTPVATALYGHPRPDGTPSAIPYANSETLALLPDGTVAASGHPGSTHLFPPDLSRVLATWQTPHDRQYEQDEQQPEQDGGDLFASSIAVTPSGRLLCATSEYGLANWADAHLNVVALSEPGSALAPGSKATLRALTALETRADRQTDAHRQPHVVHDGEPLWRDNRPSPSLIDLLSELTGTSGTLGGHQDGTMTRPSALADDLFVVPVFGRTYRSSNRGQQFSFALVDDQGGLRGRLEGLDLREDSPFTGFDFTVVADPYRGRAFHLNRYGFYAWTADGKPRSRISTADKPFKSLVHFALLECTPAGEVLLVHRKQHLLLRVPVPQDLDALPAAVETALKGYGSGRLALKKQYAPVNWTWLDSAAPVFHH</sequence>
<dbReference type="RefSeq" id="WP_270149527.1">
    <property type="nucleotide sequence ID" value="NZ_CP115450.1"/>
</dbReference>